<comment type="caution">
    <text evidence="1">The sequence shown here is derived from an EMBL/GenBank/DDBJ whole genome shotgun (WGS) entry which is preliminary data.</text>
</comment>
<evidence type="ECO:0000313" key="1">
    <source>
        <dbReference type="EMBL" id="KYG74106.1"/>
    </source>
</evidence>
<name>A0A150X5Z3_9BACT</name>
<dbReference type="Proteomes" id="UP000075606">
    <property type="component" value="Unassembled WGS sequence"/>
</dbReference>
<organism evidence="1 2">
    <name type="scientific">Roseivirga spongicola</name>
    <dbReference type="NCBI Taxonomy" id="333140"/>
    <lineage>
        <taxon>Bacteria</taxon>
        <taxon>Pseudomonadati</taxon>
        <taxon>Bacteroidota</taxon>
        <taxon>Cytophagia</taxon>
        <taxon>Cytophagales</taxon>
        <taxon>Roseivirgaceae</taxon>
        <taxon>Roseivirga</taxon>
    </lineage>
</organism>
<protein>
    <submittedName>
        <fullName evidence="1">Uncharacterized protein</fullName>
    </submittedName>
</protein>
<keyword evidence="2" id="KW-1185">Reference proteome</keyword>
<proteinExistence type="predicted"/>
<reference evidence="1 2" key="1">
    <citation type="submission" date="2016-01" db="EMBL/GenBank/DDBJ databases">
        <title>Genome sequencing of Roseivirga spongicola UST030701-084.</title>
        <authorList>
            <person name="Selvaratnam C."/>
            <person name="Thevarajoo S."/>
            <person name="Goh K.M."/>
            <person name="Ee R."/>
            <person name="Chan K.-G."/>
            <person name="Chong C.S."/>
        </authorList>
    </citation>
    <scope>NUCLEOTIDE SEQUENCE [LARGE SCALE GENOMIC DNA]</scope>
    <source>
        <strain evidence="1 2">UST030701-084</strain>
    </source>
</reference>
<sequence>MFGNKVTFKSLSAYPMKVQVTRIFLALICITIFSCSSDNGVNPPGGGNSIDRIFIADINGESFAPNSITTSVSGGFITILGVMNSVQSNIEFELKIPEDVTPNVYRYDGTTWDAFLDVNNSSLGQNTYVPLEAEGDLNIVVHNKTDKYIEATFEFSAKNTADETLPLAEVANGTLKLFY</sequence>
<dbReference type="STRING" id="333140.AWW68_15740"/>
<dbReference type="EMBL" id="LRPC01000028">
    <property type="protein sequence ID" value="KYG74106.1"/>
    <property type="molecule type" value="Genomic_DNA"/>
</dbReference>
<gene>
    <name evidence="1" type="ORF">AWW68_15740</name>
</gene>
<accession>A0A150X5Z3</accession>
<dbReference type="AlphaFoldDB" id="A0A150X5Z3"/>
<dbReference type="PROSITE" id="PS51257">
    <property type="entry name" value="PROKAR_LIPOPROTEIN"/>
    <property type="match status" value="1"/>
</dbReference>
<evidence type="ECO:0000313" key="2">
    <source>
        <dbReference type="Proteomes" id="UP000075606"/>
    </source>
</evidence>